<sequence>MWLEFQAGPYCAMCGDLRFPRCKDGSAAAGDRM</sequence>
<dbReference type="AlphaFoldDB" id="F8CCX4"/>
<gene>
    <name evidence="1" type="ordered locus">LILAB_13925</name>
</gene>
<organism evidence="1 2">
    <name type="scientific">Myxococcus fulvus (strain ATCC BAA-855 / HW-1)</name>
    <dbReference type="NCBI Taxonomy" id="483219"/>
    <lineage>
        <taxon>Bacteria</taxon>
        <taxon>Pseudomonadati</taxon>
        <taxon>Myxococcota</taxon>
        <taxon>Myxococcia</taxon>
        <taxon>Myxococcales</taxon>
        <taxon>Cystobacterineae</taxon>
        <taxon>Myxococcaceae</taxon>
        <taxon>Myxococcus</taxon>
    </lineage>
</organism>
<dbReference type="EMBL" id="CP002830">
    <property type="protein sequence ID" value="AEI64690.1"/>
    <property type="molecule type" value="Genomic_DNA"/>
</dbReference>
<evidence type="ECO:0000313" key="1">
    <source>
        <dbReference type="EMBL" id="AEI64690.1"/>
    </source>
</evidence>
<evidence type="ECO:0000313" key="2">
    <source>
        <dbReference type="Proteomes" id="UP000000488"/>
    </source>
</evidence>
<proteinExistence type="predicted"/>
<accession>F8CCX4</accession>
<reference evidence="1 2" key="1">
    <citation type="journal article" date="2011" name="J. Bacteriol.">
        <title>Genome sequence of the halotolerant marine bacterium Myxococcus fulvus HW-1.</title>
        <authorList>
            <person name="Li Z.F."/>
            <person name="Li X."/>
            <person name="Liu H."/>
            <person name="Liu X."/>
            <person name="Han K."/>
            <person name="Wu Z.H."/>
            <person name="Hu W."/>
            <person name="Li F.F."/>
            <person name="Li Y.Z."/>
        </authorList>
    </citation>
    <scope>NUCLEOTIDE SEQUENCE [LARGE SCALE GENOMIC DNA]</scope>
    <source>
        <strain evidence="2">ATCC BAA-855 / HW-1</strain>
    </source>
</reference>
<dbReference type="HOGENOM" id="CLU_3382839_0_0_7"/>
<dbReference type="KEGG" id="mfu:LILAB_13925"/>
<name>F8CCX4_MYXFH</name>
<dbReference type="Proteomes" id="UP000000488">
    <property type="component" value="Chromosome"/>
</dbReference>
<protein>
    <submittedName>
        <fullName evidence="1">Uncharacterized protein</fullName>
    </submittedName>
</protein>